<protein>
    <recommendedName>
        <fullName evidence="4">Leucine Rich repeats (2 copies)</fullName>
    </recommendedName>
</protein>
<reference evidence="2" key="1">
    <citation type="submission" date="2021-11" db="EMBL/GenBank/DDBJ databases">
        <title>Genome sequence.</title>
        <authorList>
            <person name="Sun Q."/>
        </authorList>
    </citation>
    <scope>NUCLEOTIDE SEQUENCE</scope>
    <source>
        <strain evidence="2">JC732</strain>
    </source>
</reference>
<dbReference type="EMBL" id="JAJKFT010000010">
    <property type="protein sequence ID" value="MCC9630180.1"/>
    <property type="molecule type" value="Genomic_DNA"/>
</dbReference>
<sequence>MESEESPLPTTATPPRRWRLRFSLRTLVIITPLFALFFAWIGGEKLRHDQDQAAAEKIGSRHSFFLATPDEGTWTFSPLQMDQLLRGRLYHPYTSIEFAHLQADEDDWIAIGQFAAPKQVTIYSYRGPTTGETFSRLTSIQSLVLWYGEPTSNDLRQIQQLRHLRRLRISPSDDFTGPQNRKNAPTPINFQPPLLDIGPEPWPELEFLHLSNQQLPVLAMEAIAASTQLQDLRLVNCVVPPHGLRQLKDLTELQHLSLIWRPDSLPKNEPASHGVMDEVTLNHLGRLEKLETLAFHHAQLRNFGGDNAPNRWPSLYDLQLDHVHLSKQAVEEIAAIPRLQSLYVKACTIDPDAMKAFQGARNLVEVRLSDPGDNELLVEGLASLPQLEALFFQGETVTDQTMKRIAKLNDLQFLSLDDTLVSDEGIALLETHPQLLTIQIHGGQVTNSALASLVRIKTLILPLCAFDSTRIDPNLLDEVRQAAYEGKDVTALLEQKGIFPASPPKP</sequence>
<keyword evidence="3" id="KW-1185">Reference proteome</keyword>
<evidence type="ECO:0000313" key="2">
    <source>
        <dbReference type="EMBL" id="MCC9630180.1"/>
    </source>
</evidence>
<evidence type="ECO:0000313" key="3">
    <source>
        <dbReference type="Proteomes" id="UP001139103"/>
    </source>
</evidence>
<comment type="caution">
    <text evidence="2">The sequence shown here is derived from an EMBL/GenBank/DDBJ whole genome shotgun (WGS) entry which is preliminary data.</text>
</comment>
<organism evidence="2 3">
    <name type="scientific">Blastopirellula sediminis</name>
    <dbReference type="NCBI Taxonomy" id="2894196"/>
    <lineage>
        <taxon>Bacteria</taxon>
        <taxon>Pseudomonadati</taxon>
        <taxon>Planctomycetota</taxon>
        <taxon>Planctomycetia</taxon>
        <taxon>Pirellulales</taxon>
        <taxon>Pirellulaceae</taxon>
        <taxon>Blastopirellula</taxon>
    </lineage>
</organism>
<proteinExistence type="predicted"/>
<dbReference type="InterPro" id="IPR032675">
    <property type="entry name" value="LRR_dom_sf"/>
</dbReference>
<gene>
    <name evidence="2" type="ORF">LOC68_17435</name>
</gene>
<name>A0A9X1MPV1_9BACT</name>
<dbReference type="PANTHER" id="PTHR12904:SF23">
    <property type="entry name" value="PROTEIN ZER-1 HOMOLOG"/>
    <property type="match status" value="1"/>
</dbReference>
<dbReference type="AlphaFoldDB" id="A0A9X1MPV1"/>
<keyword evidence="1" id="KW-0812">Transmembrane</keyword>
<keyword evidence="1" id="KW-1133">Transmembrane helix</keyword>
<evidence type="ECO:0008006" key="4">
    <source>
        <dbReference type="Google" id="ProtNLM"/>
    </source>
</evidence>
<dbReference type="SUPFAM" id="SSF52047">
    <property type="entry name" value="RNI-like"/>
    <property type="match status" value="1"/>
</dbReference>
<accession>A0A9X1MPV1</accession>
<evidence type="ECO:0000256" key="1">
    <source>
        <dbReference type="SAM" id="Phobius"/>
    </source>
</evidence>
<keyword evidence="1" id="KW-0472">Membrane</keyword>
<dbReference type="Proteomes" id="UP001139103">
    <property type="component" value="Unassembled WGS sequence"/>
</dbReference>
<dbReference type="PANTHER" id="PTHR12904">
    <property type="match status" value="1"/>
</dbReference>
<dbReference type="InterPro" id="IPR051341">
    <property type="entry name" value="Zyg-11_UBL_adapter"/>
</dbReference>
<feature type="transmembrane region" description="Helical" evidence="1">
    <location>
        <begin position="22"/>
        <end position="42"/>
    </location>
</feature>
<dbReference type="Gene3D" id="3.80.10.10">
    <property type="entry name" value="Ribonuclease Inhibitor"/>
    <property type="match status" value="2"/>
</dbReference>
<dbReference type="RefSeq" id="WP_230221093.1">
    <property type="nucleotide sequence ID" value="NZ_JAJKFT010000010.1"/>
</dbReference>